<feature type="transmembrane region" description="Helical" evidence="5">
    <location>
        <begin position="138"/>
        <end position="154"/>
    </location>
</feature>
<keyword evidence="4 5" id="KW-0472">Membrane</keyword>
<dbReference type="InterPro" id="IPR006634">
    <property type="entry name" value="TLC-dom"/>
</dbReference>
<evidence type="ECO:0000313" key="7">
    <source>
        <dbReference type="EMBL" id="CAD8342029.1"/>
    </source>
</evidence>
<feature type="domain" description="TLC" evidence="6">
    <location>
        <begin position="69"/>
        <end position="257"/>
    </location>
</feature>
<sequence length="289" mass="32077">MTSTKQVQSWDPSEVDDIFSSTMLRGIQALDAMGAQEWNLAAVAVATAVLLLGVRMALGKKLGVDWLALLHAIVSGYGSFVCTYLSFAQGQALTGTAEPMRSLLCQGALTSMHRFIPAVTMGYGLFDIAEGLSHGVDFLAHGLATFSIMAYFCYYDVSEIIVPMLLMEISTCHLAAVRAEFFSELITTVNMGFFVLAFFAYRIVSVPYIWYGIVSTISQVKDTEEYQSCLPSHFHIMVFVFGVFFHSLNAFWFYKIILKVKRKLSGNEKIKEGNELEDAGQKIQGKKED</sequence>
<dbReference type="AlphaFoldDB" id="A0A7R9ZS59"/>
<keyword evidence="3 5" id="KW-1133">Transmembrane helix</keyword>
<gene>
    <name evidence="7" type="ORF">CAUS1442_LOCUS14164</name>
</gene>
<evidence type="ECO:0000256" key="4">
    <source>
        <dbReference type="ARBA" id="ARBA00023136"/>
    </source>
</evidence>
<dbReference type="PANTHER" id="PTHR13439:SF0">
    <property type="entry name" value="TOPOISOMERASE I DAMAGE AFFECTED PROTEIN 4"/>
    <property type="match status" value="1"/>
</dbReference>
<organism evidence="7">
    <name type="scientific">Craspedostauros australis</name>
    <dbReference type="NCBI Taxonomy" id="1486917"/>
    <lineage>
        <taxon>Eukaryota</taxon>
        <taxon>Sar</taxon>
        <taxon>Stramenopiles</taxon>
        <taxon>Ochrophyta</taxon>
        <taxon>Bacillariophyta</taxon>
        <taxon>Bacillariophyceae</taxon>
        <taxon>Bacillariophycidae</taxon>
        <taxon>Naviculales</taxon>
        <taxon>Naviculaceae</taxon>
        <taxon>Craspedostauros</taxon>
    </lineage>
</organism>
<dbReference type="PANTHER" id="PTHR13439">
    <property type="entry name" value="CT120 PROTEIN"/>
    <property type="match status" value="1"/>
</dbReference>
<dbReference type="EMBL" id="HBEF01022893">
    <property type="protein sequence ID" value="CAD8342029.1"/>
    <property type="molecule type" value="Transcribed_RNA"/>
</dbReference>
<dbReference type="GO" id="GO:0055088">
    <property type="term" value="P:lipid homeostasis"/>
    <property type="evidence" value="ECO:0007669"/>
    <property type="project" value="TreeGrafter"/>
</dbReference>
<dbReference type="GO" id="GO:0005783">
    <property type="term" value="C:endoplasmic reticulum"/>
    <property type="evidence" value="ECO:0007669"/>
    <property type="project" value="TreeGrafter"/>
</dbReference>
<feature type="transmembrane region" description="Helical" evidence="5">
    <location>
        <begin position="233"/>
        <end position="254"/>
    </location>
</feature>
<reference evidence="7" key="1">
    <citation type="submission" date="2021-01" db="EMBL/GenBank/DDBJ databases">
        <authorList>
            <person name="Corre E."/>
            <person name="Pelletier E."/>
            <person name="Niang G."/>
            <person name="Scheremetjew M."/>
            <person name="Finn R."/>
            <person name="Kale V."/>
            <person name="Holt S."/>
            <person name="Cochrane G."/>
            <person name="Meng A."/>
            <person name="Brown T."/>
            <person name="Cohen L."/>
        </authorList>
    </citation>
    <scope>NUCLEOTIDE SEQUENCE</scope>
    <source>
        <strain evidence="7">CCMP3328</strain>
    </source>
</reference>
<evidence type="ECO:0000256" key="2">
    <source>
        <dbReference type="ARBA" id="ARBA00022692"/>
    </source>
</evidence>
<accession>A0A7R9ZS59</accession>
<feature type="transmembrane region" description="Helical" evidence="5">
    <location>
        <begin position="66"/>
        <end position="87"/>
    </location>
</feature>
<keyword evidence="2 5" id="KW-0812">Transmembrane</keyword>
<name>A0A7R9ZS59_9STRA</name>
<protein>
    <recommendedName>
        <fullName evidence="6">TLC domain-containing protein</fullName>
    </recommendedName>
</protein>
<dbReference type="InterPro" id="IPR050846">
    <property type="entry name" value="TLCD"/>
</dbReference>
<dbReference type="GO" id="GO:0016020">
    <property type="term" value="C:membrane"/>
    <property type="evidence" value="ECO:0007669"/>
    <property type="project" value="UniProtKB-SubCell"/>
</dbReference>
<comment type="subcellular location">
    <subcellularLocation>
        <location evidence="1">Membrane</location>
        <topology evidence="1">Multi-pass membrane protein</topology>
    </subcellularLocation>
</comment>
<feature type="transmembrane region" description="Helical" evidence="5">
    <location>
        <begin position="191"/>
        <end position="213"/>
    </location>
</feature>
<proteinExistence type="predicted"/>
<evidence type="ECO:0000256" key="3">
    <source>
        <dbReference type="ARBA" id="ARBA00022989"/>
    </source>
</evidence>
<evidence type="ECO:0000256" key="1">
    <source>
        <dbReference type="ARBA" id="ARBA00004141"/>
    </source>
</evidence>
<feature type="transmembrane region" description="Helical" evidence="5">
    <location>
        <begin position="38"/>
        <end position="54"/>
    </location>
</feature>
<evidence type="ECO:0000259" key="6">
    <source>
        <dbReference type="Pfam" id="PF03798"/>
    </source>
</evidence>
<dbReference type="Pfam" id="PF03798">
    <property type="entry name" value="TRAM_LAG1_CLN8"/>
    <property type="match status" value="1"/>
</dbReference>
<evidence type="ECO:0000256" key="5">
    <source>
        <dbReference type="SAM" id="Phobius"/>
    </source>
</evidence>